<evidence type="ECO:0000313" key="3">
    <source>
        <dbReference type="Proteomes" id="UP001224122"/>
    </source>
</evidence>
<reference evidence="2 3" key="1">
    <citation type="submission" date="2023-07" db="EMBL/GenBank/DDBJ databases">
        <title>Genomic Encyclopedia of Type Strains, Phase IV (KMG-IV): sequencing the most valuable type-strain genomes for metagenomic binning, comparative biology and taxonomic classification.</title>
        <authorList>
            <person name="Goeker M."/>
        </authorList>
    </citation>
    <scope>NUCLEOTIDE SEQUENCE [LARGE SCALE GENOMIC DNA]</scope>
    <source>
        <strain evidence="2 3">DSM 27594</strain>
    </source>
</reference>
<proteinExistence type="predicted"/>
<keyword evidence="1" id="KW-1133">Transmembrane helix</keyword>
<keyword evidence="3" id="KW-1185">Reference proteome</keyword>
<name>A0ABT9XYH5_9BACI</name>
<protein>
    <submittedName>
        <fullName evidence="2">Uncharacterized protein</fullName>
    </submittedName>
</protein>
<dbReference type="Proteomes" id="UP001224122">
    <property type="component" value="Unassembled WGS sequence"/>
</dbReference>
<evidence type="ECO:0000256" key="1">
    <source>
        <dbReference type="SAM" id="Phobius"/>
    </source>
</evidence>
<dbReference type="EMBL" id="JAUSTW010000006">
    <property type="protein sequence ID" value="MDQ0200630.1"/>
    <property type="molecule type" value="Genomic_DNA"/>
</dbReference>
<evidence type="ECO:0000313" key="2">
    <source>
        <dbReference type="EMBL" id="MDQ0200630.1"/>
    </source>
</evidence>
<accession>A0ABT9XYH5</accession>
<keyword evidence="1" id="KW-0812">Transmembrane</keyword>
<sequence>MLLFIITNLITGMLITVSYFVNNKPFFRKKKKYYYPV</sequence>
<gene>
    <name evidence="2" type="ORF">J2S10_003819</name>
</gene>
<feature type="transmembrane region" description="Helical" evidence="1">
    <location>
        <begin position="6"/>
        <end position="22"/>
    </location>
</feature>
<keyword evidence="1" id="KW-0472">Membrane</keyword>
<organism evidence="2 3">
    <name type="scientific">Neobacillus ginsengisoli</name>
    <dbReference type="NCBI Taxonomy" id="904295"/>
    <lineage>
        <taxon>Bacteria</taxon>
        <taxon>Bacillati</taxon>
        <taxon>Bacillota</taxon>
        <taxon>Bacilli</taxon>
        <taxon>Bacillales</taxon>
        <taxon>Bacillaceae</taxon>
        <taxon>Neobacillus</taxon>
    </lineage>
</organism>
<comment type="caution">
    <text evidence="2">The sequence shown here is derived from an EMBL/GenBank/DDBJ whole genome shotgun (WGS) entry which is preliminary data.</text>
</comment>